<organism evidence="3">
    <name type="scientific">Laccaria bicolor (strain S238N-H82 / ATCC MYA-4686)</name>
    <name type="common">Bicoloured deceiver</name>
    <name type="synonym">Laccaria laccata var. bicolor</name>
    <dbReference type="NCBI Taxonomy" id="486041"/>
    <lineage>
        <taxon>Eukaryota</taxon>
        <taxon>Fungi</taxon>
        <taxon>Dikarya</taxon>
        <taxon>Basidiomycota</taxon>
        <taxon>Agaricomycotina</taxon>
        <taxon>Agaricomycetes</taxon>
        <taxon>Agaricomycetidae</taxon>
        <taxon>Agaricales</taxon>
        <taxon>Agaricineae</taxon>
        <taxon>Hydnangiaceae</taxon>
        <taxon>Laccaria</taxon>
    </lineage>
</organism>
<feature type="region of interest" description="Disordered" evidence="1">
    <location>
        <begin position="169"/>
        <end position="201"/>
    </location>
</feature>
<dbReference type="GeneID" id="6080168"/>
<keyword evidence="3" id="KW-1185">Reference proteome</keyword>
<dbReference type="HOGENOM" id="CLU_031726_0_0_1"/>
<dbReference type="AlphaFoldDB" id="B0DKY0"/>
<feature type="compositionally biased region" description="Pro residues" evidence="1">
    <location>
        <begin position="176"/>
        <end position="196"/>
    </location>
</feature>
<accession>B0DKY0</accession>
<proteinExistence type="predicted"/>
<dbReference type="InParanoid" id="B0DKY0"/>
<dbReference type="SUPFAM" id="SSF50969">
    <property type="entry name" value="YVTN repeat-like/Quinoprotein amine dehydrogenase"/>
    <property type="match status" value="1"/>
</dbReference>
<sequence>MRTQWEKINDVRQMCALDIERHMRTSPTQFHSQQPMRYIVQPSQVKPVKSDYIFNGLHCPLRKGIRCIIAQGIQSLNMTYLFQKAHVQGSVLIIAEDLSSEFVLISINLKGKRILLFQIGRSMIDREDNRPNPRLYGKAPLFPYSHQPSMDEPPSPIAPFFPYSYPRSTDEIPSPVDQPPSPMDEPPSPTDEPPSPLLKSRIPKKTTIVDSNLNLFTGYEPPQLKGLHCPLRKGIIYYIWDDAILEHNIHSSGKHEPRIIVPKHPSRDLVDIFFIPIKGNRILLFAKYFGKKTFRFPYLHLSIHEIRSDHRVGPALWSFNGSVDDHFDTNDLEVIKSTENALGITFGVPFDNHWKLFDISTTTDIDAPDKFPLIESGRIDFDLKLKSKWENSPVMLSPDRHILLNVDFEGGRHNETVDIHYSNSGSPKNMNFSFVSRMSIPVPRVSKRSPILQAPVLAFSADGLKFAMAMNFGRVSVWDTRSKVPLKTIMNVPHSDYRRLDVEYLQFSSGNSGKEALVFVERDNFSPFAIIHVIDATSFEMEEILPLKLKWLEERGRYIRMGALFFDPSGGTLYAEHGGTLYEWDLRRNEPGPEWWIGEYLLL</sequence>
<dbReference type="OrthoDB" id="3087638at2759"/>
<protein>
    <submittedName>
        <fullName evidence="2">Predicted protein</fullName>
    </submittedName>
</protein>
<name>B0DKY0_LACBS</name>
<reference evidence="2 3" key="1">
    <citation type="journal article" date="2008" name="Nature">
        <title>The genome of Laccaria bicolor provides insights into mycorrhizal symbiosis.</title>
        <authorList>
            <person name="Martin F."/>
            <person name="Aerts A."/>
            <person name="Ahren D."/>
            <person name="Brun A."/>
            <person name="Danchin E.G.J."/>
            <person name="Duchaussoy F."/>
            <person name="Gibon J."/>
            <person name="Kohler A."/>
            <person name="Lindquist E."/>
            <person name="Pereda V."/>
            <person name="Salamov A."/>
            <person name="Shapiro H.J."/>
            <person name="Wuyts J."/>
            <person name="Blaudez D."/>
            <person name="Buee M."/>
            <person name="Brokstein P."/>
            <person name="Canbaeck B."/>
            <person name="Cohen D."/>
            <person name="Courty P.E."/>
            <person name="Coutinho P.M."/>
            <person name="Delaruelle C."/>
            <person name="Detter J.C."/>
            <person name="Deveau A."/>
            <person name="DiFazio S."/>
            <person name="Duplessis S."/>
            <person name="Fraissinet-Tachet L."/>
            <person name="Lucic E."/>
            <person name="Frey-Klett P."/>
            <person name="Fourrey C."/>
            <person name="Feussner I."/>
            <person name="Gay G."/>
            <person name="Grimwood J."/>
            <person name="Hoegger P.J."/>
            <person name="Jain P."/>
            <person name="Kilaru S."/>
            <person name="Labbe J."/>
            <person name="Lin Y.C."/>
            <person name="Legue V."/>
            <person name="Le Tacon F."/>
            <person name="Marmeisse R."/>
            <person name="Melayah D."/>
            <person name="Montanini B."/>
            <person name="Muratet M."/>
            <person name="Nehls U."/>
            <person name="Niculita-Hirzel H."/>
            <person name="Oudot-Le Secq M.P."/>
            <person name="Peter M."/>
            <person name="Quesneville H."/>
            <person name="Rajashekar B."/>
            <person name="Reich M."/>
            <person name="Rouhier N."/>
            <person name="Schmutz J."/>
            <person name="Yin T."/>
            <person name="Chalot M."/>
            <person name="Henrissat B."/>
            <person name="Kuees U."/>
            <person name="Lucas S."/>
            <person name="Van de Peer Y."/>
            <person name="Podila G.K."/>
            <person name="Polle A."/>
            <person name="Pukkila P.J."/>
            <person name="Richardson P.M."/>
            <person name="Rouze P."/>
            <person name="Sanders I.R."/>
            <person name="Stajich J.E."/>
            <person name="Tunlid A."/>
            <person name="Tuskan G."/>
            <person name="Grigoriev I.V."/>
        </authorList>
    </citation>
    <scope>NUCLEOTIDE SEQUENCE [LARGE SCALE GENOMIC DNA]</scope>
    <source>
        <strain evidence="3">S238N-H82 / ATCC MYA-4686</strain>
    </source>
</reference>
<gene>
    <name evidence="2" type="ORF">LACBIDRAFT_330327</name>
</gene>
<dbReference type="Proteomes" id="UP000001194">
    <property type="component" value="Unassembled WGS sequence"/>
</dbReference>
<dbReference type="EMBL" id="DS547116">
    <property type="protein sequence ID" value="EDR04817.1"/>
    <property type="molecule type" value="Genomic_DNA"/>
</dbReference>
<evidence type="ECO:0000256" key="1">
    <source>
        <dbReference type="SAM" id="MobiDB-lite"/>
    </source>
</evidence>
<dbReference type="KEGG" id="lbc:LACBIDRAFT_330327"/>
<evidence type="ECO:0000313" key="3">
    <source>
        <dbReference type="Proteomes" id="UP000001194"/>
    </source>
</evidence>
<evidence type="ECO:0000313" key="2">
    <source>
        <dbReference type="EMBL" id="EDR04817.1"/>
    </source>
</evidence>
<dbReference type="RefSeq" id="XP_001884641.1">
    <property type="nucleotide sequence ID" value="XM_001884606.1"/>
</dbReference>
<dbReference type="InterPro" id="IPR011044">
    <property type="entry name" value="Quino_amine_DH_bsu"/>
</dbReference>